<dbReference type="SMART" id="SM00719">
    <property type="entry name" value="Plus3"/>
    <property type="match status" value="1"/>
</dbReference>
<feature type="region of interest" description="Disordered" evidence="1">
    <location>
        <begin position="204"/>
        <end position="295"/>
    </location>
</feature>
<dbReference type="PROSITE" id="PS51360">
    <property type="entry name" value="PLUS3"/>
    <property type="match status" value="1"/>
</dbReference>
<dbReference type="AlphaFoldDB" id="A0A8T0SZ82"/>
<evidence type="ECO:0000259" key="3">
    <source>
        <dbReference type="PROSITE" id="PS51360"/>
    </source>
</evidence>
<dbReference type="Pfam" id="PF02213">
    <property type="entry name" value="GYF"/>
    <property type="match status" value="1"/>
</dbReference>
<dbReference type="Proteomes" id="UP000823388">
    <property type="component" value="Chromosome 5K"/>
</dbReference>
<dbReference type="InterPro" id="IPR035445">
    <property type="entry name" value="GYF-like_dom_sf"/>
</dbReference>
<dbReference type="GO" id="GO:0003677">
    <property type="term" value="F:DNA binding"/>
    <property type="evidence" value="ECO:0007669"/>
    <property type="project" value="InterPro"/>
</dbReference>
<dbReference type="SUPFAM" id="SSF159042">
    <property type="entry name" value="Plus3-like"/>
    <property type="match status" value="1"/>
</dbReference>
<evidence type="ECO:0000313" key="4">
    <source>
        <dbReference type="EMBL" id="KAG2602404.1"/>
    </source>
</evidence>
<comment type="caution">
    <text evidence="4">The sequence shown here is derived from an EMBL/GenBank/DDBJ whole genome shotgun (WGS) entry which is preliminary data.</text>
</comment>
<sequence>MKKKPRNSLQPKIAKRVPEQSKRCFASLVQNNINLIYLRRTLVVSLLSHIETFEQKVVGCFVRLKIAYQMQCYRNSTKAFVLGRVTGIKKSSEVYKINGKPTNILLCVAGLWDDVNISMLSDEDFEEDECNDLISLVKEGLLERPTIAEFEEKMEAVHTDIVNHWIERELVRLERNIDRANMKGPRVELEELLHQKELLSTPAERQRRLEEVPEIIPDTEYEEKETELGVAASNSSRENGGARDQVTDSSSVLNEESSEGSTEQIPDSLDIFNKGSSEVTSKQGDATREAPSEAHETCFSGVTLDPALQSQMHDTQDDKATQAMDVDQEENGHSCQVAMTQVINLESDEDEDLPMVQDKPQGKAMHPPRAMNSGNIQIARFESASPATLHAQGGMNGVVPPEPAPATMNGVPQSELLQPAPATVSGVVPPEQHEPALATVNGILQPELRQPAAATTNRAVSPEQQEPALAPMNGILHLEQRRPEPVHAAKDRVPPQALLWHYVDPQGDTRGPFPLLLLRQWKQYGYSSEDFRVWRTGQVAEQAILLNDAFQMHL</sequence>
<dbReference type="PANTHER" id="PTHR46851">
    <property type="entry name" value="OS01G0884500 PROTEIN"/>
    <property type="match status" value="1"/>
</dbReference>
<dbReference type="EMBL" id="CM029045">
    <property type="protein sequence ID" value="KAG2602404.1"/>
    <property type="molecule type" value="Genomic_DNA"/>
</dbReference>
<keyword evidence="5" id="KW-1185">Reference proteome</keyword>
<evidence type="ECO:0008006" key="6">
    <source>
        <dbReference type="Google" id="ProtNLM"/>
    </source>
</evidence>
<name>A0A8T0SZ82_PANVG</name>
<dbReference type="PROSITE" id="PS50829">
    <property type="entry name" value="GYF"/>
    <property type="match status" value="1"/>
</dbReference>
<feature type="compositionally biased region" description="Polar residues" evidence="1">
    <location>
        <begin position="274"/>
        <end position="284"/>
    </location>
</feature>
<evidence type="ECO:0000259" key="2">
    <source>
        <dbReference type="PROSITE" id="PS50829"/>
    </source>
</evidence>
<gene>
    <name evidence="4" type="ORF">PVAP13_5KG677600</name>
</gene>
<dbReference type="InterPro" id="IPR045894">
    <property type="entry name" value="At5g08430-like"/>
</dbReference>
<accession>A0A8T0SZ82</accession>
<dbReference type="Gene3D" id="3.90.70.200">
    <property type="entry name" value="Plus-3 domain"/>
    <property type="match status" value="1"/>
</dbReference>
<feature type="domain" description="Plus3" evidence="3">
    <location>
        <begin position="27"/>
        <end position="162"/>
    </location>
</feature>
<dbReference type="SMART" id="SM00444">
    <property type="entry name" value="GYF"/>
    <property type="match status" value="1"/>
</dbReference>
<evidence type="ECO:0000313" key="5">
    <source>
        <dbReference type="Proteomes" id="UP000823388"/>
    </source>
</evidence>
<dbReference type="Pfam" id="PF25980">
    <property type="entry name" value="NERD_plant"/>
    <property type="match status" value="1"/>
</dbReference>
<dbReference type="InterPro" id="IPR036128">
    <property type="entry name" value="Plus3-like_sf"/>
</dbReference>
<feature type="compositionally biased region" description="Basic and acidic residues" evidence="1">
    <location>
        <begin position="285"/>
        <end position="295"/>
    </location>
</feature>
<dbReference type="InterPro" id="IPR058668">
    <property type="entry name" value="NERD_dom"/>
</dbReference>
<dbReference type="PANTHER" id="PTHR46851:SF21">
    <property type="entry name" value="OS01G0884500 PROTEIN"/>
    <property type="match status" value="1"/>
</dbReference>
<dbReference type="SUPFAM" id="SSF55277">
    <property type="entry name" value="GYF domain"/>
    <property type="match status" value="1"/>
</dbReference>
<reference evidence="4" key="1">
    <citation type="submission" date="2020-05" db="EMBL/GenBank/DDBJ databases">
        <title>WGS assembly of Panicum virgatum.</title>
        <authorList>
            <person name="Lovell J.T."/>
            <person name="Jenkins J."/>
            <person name="Shu S."/>
            <person name="Juenger T.E."/>
            <person name="Schmutz J."/>
        </authorList>
    </citation>
    <scope>NUCLEOTIDE SEQUENCE</scope>
    <source>
        <strain evidence="4">AP13</strain>
    </source>
</reference>
<dbReference type="InterPro" id="IPR003169">
    <property type="entry name" value="GYF"/>
</dbReference>
<feature type="compositionally biased region" description="Polar residues" evidence="1">
    <location>
        <begin position="247"/>
        <end position="265"/>
    </location>
</feature>
<organism evidence="4 5">
    <name type="scientific">Panicum virgatum</name>
    <name type="common">Blackwell switchgrass</name>
    <dbReference type="NCBI Taxonomy" id="38727"/>
    <lineage>
        <taxon>Eukaryota</taxon>
        <taxon>Viridiplantae</taxon>
        <taxon>Streptophyta</taxon>
        <taxon>Embryophyta</taxon>
        <taxon>Tracheophyta</taxon>
        <taxon>Spermatophyta</taxon>
        <taxon>Magnoliopsida</taxon>
        <taxon>Liliopsida</taxon>
        <taxon>Poales</taxon>
        <taxon>Poaceae</taxon>
        <taxon>PACMAD clade</taxon>
        <taxon>Panicoideae</taxon>
        <taxon>Panicodae</taxon>
        <taxon>Paniceae</taxon>
        <taxon>Panicinae</taxon>
        <taxon>Panicum</taxon>
        <taxon>Panicum sect. Hiantes</taxon>
    </lineage>
</organism>
<feature type="domain" description="GYF" evidence="2">
    <location>
        <begin position="497"/>
        <end position="551"/>
    </location>
</feature>
<proteinExistence type="predicted"/>
<dbReference type="InterPro" id="IPR004343">
    <property type="entry name" value="Plus-3_dom"/>
</dbReference>
<evidence type="ECO:0000256" key="1">
    <source>
        <dbReference type="SAM" id="MobiDB-lite"/>
    </source>
</evidence>
<protein>
    <recommendedName>
        <fullName evidence="6">GYF domain-containing protein</fullName>
    </recommendedName>
</protein>
<dbReference type="Gene3D" id="3.30.1490.40">
    <property type="match status" value="1"/>
</dbReference>
<dbReference type="Pfam" id="PF03126">
    <property type="entry name" value="Plus-3"/>
    <property type="match status" value="1"/>
</dbReference>